<protein>
    <submittedName>
        <fullName evidence="2">Uncharacterized protein</fullName>
    </submittedName>
</protein>
<feature type="region of interest" description="Disordered" evidence="1">
    <location>
        <begin position="1"/>
        <end position="63"/>
    </location>
</feature>
<organism evidence="2 3">
    <name type="scientific">Malassezia psittaci</name>
    <dbReference type="NCBI Taxonomy" id="1821823"/>
    <lineage>
        <taxon>Eukaryota</taxon>
        <taxon>Fungi</taxon>
        <taxon>Dikarya</taxon>
        <taxon>Basidiomycota</taxon>
        <taxon>Ustilaginomycotina</taxon>
        <taxon>Malasseziomycetes</taxon>
        <taxon>Malasseziales</taxon>
        <taxon>Malasseziaceae</taxon>
        <taxon>Malassezia</taxon>
    </lineage>
</organism>
<gene>
    <name evidence="2" type="ORF">MPSI1_000538</name>
</gene>
<reference evidence="2" key="1">
    <citation type="submission" date="2023-02" db="EMBL/GenBank/DDBJ databases">
        <title>Mating type loci evolution in Malassezia.</title>
        <authorList>
            <person name="Coelho M.A."/>
        </authorList>
    </citation>
    <scope>NUCLEOTIDE SEQUENCE</scope>
    <source>
        <strain evidence="2">CBS 14136</strain>
    </source>
</reference>
<feature type="compositionally biased region" description="Acidic residues" evidence="1">
    <location>
        <begin position="32"/>
        <end position="45"/>
    </location>
</feature>
<proteinExistence type="predicted"/>
<dbReference type="AlphaFoldDB" id="A0AAF0F2V9"/>
<dbReference type="EMBL" id="CP118375">
    <property type="protein sequence ID" value="WFD41901.1"/>
    <property type="molecule type" value="Genomic_DNA"/>
</dbReference>
<dbReference type="Proteomes" id="UP001214628">
    <property type="component" value="Chromosome 1"/>
</dbReference>
<name>A0AAF0F2V9_9BASI</name>
<evidence type="ECO:0000256" key="1">
    <source>
        <dbReference type="SAM" id="MobiDB-lite"/>
    </source>
</evidence>
<keyword evidence="3" id="KW-1185">Reference proteome</keyword>
<evidence type="ECO:0000313" key="2">
    <source>
        <dbReference type="EMBL" id="WFD41901.1"/>
    </source>
</evidence>
<evidence type="ECO:0000313" key="3">
    <source>
        <dbReference type="Proteomes" id="UP001214628"/>
    </source>
</evidence>
<accession>A0AAF0F2V9</accession>
<feature type="region of interest" description="Disordered" evidence="1">
    <location>
        <begin position="76"/>
        <end position="106"/>
    </location>
</feature>
<sequence>MSRPEEVGIVDSMHGVMEPRTPDLGDVSTSESENEDEPSYMEEDVSIGKIASSPVPGSPEPAPEVRYALAKHMRVQHNTTTQAQGAREIEDTRDSQGVNASARRLEDDSPEILDFEQRKGPTTGTHTSTLANAQRAASAIHLDSPSEEAQEQEVILQRAQKLGNESRKRTINEADEDFEDDNQILDEEGSVRVLRNYLVEKAKYRANWRAREQLHSQIQDLYHHEEQLAESCRATLNQLLEQRYGDDYLRFTQSDLPSSTASHTT</sequence>